<dbReference type="AlphaFoldDB" id="A0A3M2KYC7"/>
<dbReference type="EMBL" id="RFFH01000014">
    <property type="protein sequence ID" value="RMI29450.1"/>
    <property type="molecule type" value="Genomic_DNA"/>
</dbReference>
<feature type="transmembrane region" description="Helical" evidence="2">
    <location>
        <begin position="62"/>
        <end position="80"/>
    </location>
</feature>
<keyword evidence="2" id="KW-0812">Transmembrane</keyword>
<proteinExistence type="predicted"/>
<sequence>MRRYGSGRPGTAARRRWTRRPPATPPGRFDRLCMPSCTRTGLFHIELPIVSNRKASGMRRSFTLGAAVTVAAGVAVLGLWTSGSEPSHAQPPGTDVEGSGVHLSTSVDDIRVDGPGDRTPTYFMTFSHAAQLTGAFSVNVDGDPITSGQAVAGFILGCGISVAGGVTVGLEPNQGVAGAVNGAVNSPSISFTPPSVSVSPPSGTVPPSASVSPPSESFNTPTFSIGPTVGGTLGITEVLTATLGPGQVTTVNTATATLDDKTQFPYHINFRNAALNVAQCVSPVSAVPFTTATVSTPSGLVQTTAYGDQFTF</sequence>
<dbReference type="InterPro" id="IPR015286">
    <property type="entry name" value="Porin_fam_mycobact-type"/>
</dbReference>
<dbReference type="Pfam" id="PF09203">
    <property type="entry name" value="MspA"/>
    <property type="match status" value="1"/>
</dbReference>
<keyword evidence="2" id="KW-1133">Transmembrane helix</keyword>
<keyword evidence="2" id="KW-0472">Membrane</keyword>
<feature type="region of interest" description="Disordered" evidence="1">
    <location>
        <begin position="192"/>
        <end position="223"/>
    </location>
</feature>
<feature type="compositionally biased region" description="Low complexity" evidence="1">
    <location>
        <begin position="192"/>
        <end position="217"/>
    </location>
</feature>
<feature type="region of interest" description="Disordered" evidence="1">
    <location>
        <begin position="83"/>
        <end position="114"/>
    </location>
</feature>
<evidence type="ECO:0000256" key="1">
    <source>
        <dbReference type="SAM" id="MobiDB-lite"/>
    </source>
</evidence>
<organism evidence="3 4">
    <name type="scientific">Nocardia stercoris</name>
    <dbReference type="NCBI Taxonomy" id="2483361"/>
    <lineage>
        <taxon>Bacteria</taxon>
        <taxon>Bacillati</taxon>
        <taxon>Actinomycetota</taxon>
        <taxon>Actinomycetes</taxon>
        <taxon>Mycobacteriales</taxon>
        <taxon>Nocardiaceae</taxon>
        <taxon>Nocardia</taxon>
    </lineage>
</organism>
<protein>
    <recommendedName>
        <fullName evidence="5">Porin</fullName>
    </recommendedName>
</protein>
<gene>
    <name evidence="3" type="ORF">EBN03_25550</name>
</gene>
<evidence type="ECO:0008006" key="5">
    <source>
        <dbReference type="Google" id="ProtNLM"/>
    </source>
</evidence>
<name>A0A3M2KYC7_9NOCA</name>
<evidence type="ECO:0000313" key="4">
    <source>
        <dbReference type="Proteomes" id="UP000279275"/>
    </source>
</evidence>
<accession>A0A3M2KYC7</accession>
<reference evidence="3 4" key="1">
    <citation type="submission" date="2018-10" db="EMBL/GenBank/DDBJ databases">
        <title>Isolation from cow dung.</title>
        <authorList>
            <person name="Ling L."/>
        </authorList>
    </citation>
    <scope>NUCLEOTIDE SEQUENCE [LARGE SCALE GENOMIC DNA]</scope>
    <source>
        <strain evidence="3 4">NEAU-LL90</strain>
    </source>
</reference>
<dbReference type="Proteomes" id="UP000279275">
    <property type="component" value="Unassembled WGS sequence"/>
</dbReference>
<evidence type="ECO:0000313" key="3">
    <source>
        <dbReference type="EMBL" id="RMI29450.1"/>
    </source>
</evidence>
<comment type="caution">
    <text evidence="3">The sequence shown here is derived from an EMBL/GenBank/DDBJ whole genome shotgun (WGS) entry which is preliminary data.</text>
</comment>
<keyword evidence="4" id="KW-1185">Reference proteome</keyword>
<evidence type="ECO:0000256" key="2">
    <source>
        <dbReference type="SAM" id="Phobius"/>
    </source>
</evidence>
<feature type="region of interest" description="Disordered" evidence="1">
    <location>
        <begin position="1"/>
        <end position="29"/>
    </location>
</feature>